<dbReference type="EMBL" id="FXTK01000006">
    <property type="protein sequence ID" value="SMO65966.1"/>
    <property type="molecule type" value="Genomic_DNA"/>
</dbReference>
<proteinExistence type="predicted"/>
<dbReference type="RefSeq" id="WP_142662901.1">
    <property type="nucleotide sequence ID" value="NZ_FXTK01000006.1"/>
</dbReference>
<dbReference type="InterPro" id="IPR050194">
    <property type="entry name" value="Glycosyltransferase_grp1"/>
</dbReference>
<dbReference type="InterPro" id="IPR001296">
    <property type="entry name" value="Glyco_trans_1"/>
</dbReference>
<evidence type="ECO:0000313" key="2">
    <source>
        <dbReference type="EMBL" id="SMO65966.1"/>
    </source>
</evidence>
<accession>A0A521D2M7</accession>
<feature type="domain" description="Glycosyl transferase family 1" evidence="1">
    <location>
        <begin position="198"/>
        <end position="326"/>
    </location>
</feature>
<dbReference type="Proteomes" id="UP000319014">
    <property type="component" value="Unassembled WGS sequence"/>
</dbReference>
<dbReference type="Pfam" id="PF00534">
    <property type="entry name" value="Glycos_transf_1"/>
    <property type="match status" value="1"/>
</dbReference>
<gene>
    <name evidence="2" type="ORF">SAMN06265221_10640</name>
</gene>
<dbReference type="GO" id="GO:0016757">
    <property type="term" value="F:glycosyltransferase activity"/>
    <property type="evidence" value="ECO:0007669"/>
    <property type="project" value="InterPro"/>
</dbReference>
<name>A0A521D2M7_9RHOB</name>
<dbReference type="SUPFAM" id="SSF53756">
    <property type="entry name" value="UDP-Glycosyltransferase/glycogen phosphorylase"/>
    <property type="match status" value="1"/>
</dbReference>
<dbReference type="PANTHER" id="PTHR45947">
    <property type="entry name" value="SULFOQUINOVOSYL TRANSFERASE SQD2"/>
    <property type="match status" value="1"/>
</dbReference>
<reference evidence="2 3" key="1">
    <citation type="submission" date="2017-05" db="EMBL/GenBank/DDBJ databases">
        <authorList>
            <person name="Varghese N."/>
            <person name="Submissions S."/>
        </authorList>
    </citation>
    <scope>NUCLEOTIDE SEQUENCE [LARGE SCALE GENOMIC DNA]</scope>
    <source>
        <strain evidence="2 3">DSM 100094</strain>
    </source>
</reference>
<keyword evidence="3" id="KW-1185">Reference proteome</keyword>
<evidence type="ECO:0000259" key="1">
    <source>
        <dbReference type="Pfam" id="PF00534"/>
    </source>
</evidence>
<evidence type="ECO:0000313" key="3">
    <source>
        <dbReference type="Proteomes" id="UP000319014"/>
    </source>
</evidence>
<dbReference type="AlphaFoldDB" id="A0A521D2M7"/>
<dbReference type="CDD" id="cd03801">
    <property type="entry name" value="GT4_PimA-like"/>
    <property type="match status" value="1"/>
</dbReference>
<dbReference type="Gene3D" id="3.40.50.2000">
    <property type="entry name" value="Glycogen Phosphorylase B"/>
    <property type="match status" value="2"/>
</dbReference>
<dbReference type="OrthoDB" id="5443996at2"/>
<organism evidence="2 3">
    <name type="scientific">Paracoccus laeviglucosivorans</name>
    <dbReference type="NCBI Taxonomy" id="1197861"/>
    <lineage>
        <taxon>Bacteria</taxon>
        <taxon>Pseudomonadati</taxon>
        <taxon>Pseudomonadota</taxon>
        <taxon>Alphaproteobacteria</taxon>
        <taxon>Rhodobacterales</taxon>
        <taxon>Paracoccaceae</taxon>
        <taxon>Paracoccus</taxon>
    </lineage>
</organism>
<protein>
    <submittedName>
        <fullName evidence="2">Glycosyltransferase involved in cell wall bisynthesis</fullName>
    </submittedName>
</protein>
<sequence>MHIAFYAPLKSPDHPVPSGDRAMARLLMQALRLAGHRVSLVSQMRVFLREPVGLDQAMALADEEWARIVATWDAPDLFLCYHPYYKSPDLLGPVLCRDYDLPYVTIEASWSQRRNQGDWARTQELVAAGVRQAALNISMTGRDALGLQALGVCAMRLPPFIDTAPFGAKAMPEPGHFVTAAMMRPGDKLSSYAALAAALRRVSGNWRLSIAGDGPARDQVQALFADMGNVRFLGQLAQPELAALYRSGWAYLWPGHAEAYGLAALEAQAAGLPVISEATAGVPEVVQDGITGLLTPERDVDAYAQAITRMLTDADMRDRLAGAARRFVQGERDLAAAAARLDGLLRGVR</sequence>
<dbReference type="PANTHER" id="PTHR45947:SF3">
    <property type="entry name" value="SULFOQUINOVOSYL TRANSFERASE SQD2"/>
    <property type="match status" value="1"/>
</dbReference>
<keyword evidence="2" id="KW-0808">Transferase</keyword>